<feature type="compositionally biased region" description="Low complexity" evidence="1">
    <location>
        <begin position="160"/>
        <end position="175"/>
    </location>
</feature>
<name>A0A7S2RXF5_9STRA</name>
<dbReference type="Pfam" id="PF06905">
    <property type="entry name" value="FAIM1"/>
    <property type="match status" value="1"/>
</dbReference>
<proteinExistence type="predicted"/>
<feature type="compositionally biased region" description="Polar residues" evidence="1">
    <location>
        <begin position="408"/>
        <end position="419"/>
    </location>
</feature>
<sequence length="448" mass="49398">MQQGNGDLSDASDVFGFYVEKEYVGKRVKGSKVKVTWKFACLPDLKTNEVELKHSLVFGKREIKINGRLVFHKKKMFNGDFHHKFQAGGHLLKISIRDDFEGYVYDLSVNGVPFHRLTRISTENLEDMRKCKIDAEKRQHPEVKSMDFNDFIGDKKKATKSSNRTKSESSSSDDSSVGEDLWGKFEKSRSQPAPVSGWGGQSDTFGAPTMQASGQYYMDAPVHPTTSTGLSQITSGLDGLDFSSSSSTAHAPSTYNAQNPFQSPPRSTSDYTTPSSTSSNGFSFPSHGTGSPASDSSSQQQLLPSPVLQPQQSPHDFNTSPTSRLVNLNDITRPPVEPLRPTPAYSSTSTSYHAQGQPERRGLQQFNSDSITALYNKPPQPSAYSHAQPSYMHQTPSPYANAAPPPTSQHYGTAPQPTQERMKTFYSQPHYPPPGQPQPGQQSYNPFV</sequence>
<dbReference type="Gene3D" id="2.40.128.180">
    <property type="match status" value="1"/>
</dbReference>
<feature type="compositionally biased region" description="Polar residues" evidence="1">
    <location>
        <begin position="382"/>
        <end position="398"/>
    </location>
</feature>
<feature type="compositionally biased region" description="Low complexity" evidence="1">
    <location>
        <begin position="438"/>
        <end position="448"/>
    </location>
</feature>
<gene>
    <name evidence="2" type="ORF">QSP1433_LOCUS8054</name>
</gene>
<feature type="compositionally biased region" description="Polar residues" evidence="1">
    <location>
        <begin position="315"/>
        <end position="330"/>
    </location>
</feature>
<feature type="region of interest" description="Disordered" evidence="1">
    <location>
        <begin position="242"/>
        <end position="448"/>
    </location>
</feature>
<feature type="compositionally biased region" description="Polar residues" evidence="1">
    <location>
        <begin position="248"/>
        <end position="261"/>
    </location>
</feature>
<evidence type="ECO:0000313" key="2">
    <source>
        <dbReference type="EMBL" id="CAD9683378.1"/>
    </source>
</evidence>
<feature type="region of interest" description="Disordered" evidence="1">
    <location>
        <begin position="154"/>
        <end position="207"/>
    </location>
</feature>
<protein>
    <submittedName>
        <fullName evidence="2">Uncharacterized protein</fullName>
    </submittedName>
</protein>
<organism evidence="2">
    <name type="scientific">Mucochytrium quahogii</name>
    <dbReference type="NCBI Taxonomy" id="96639"/>
    <lineage>
        <taxon>Eukaryota</taxon>
        <taxon>Sar</taxon>
        <taxon>Stramenopiles</taxon>
        <taxon>Bigyra</taxon>
        <taxon>Labyrinthulomycetes</taxon>
        <taxon>Thraustochytrida</taxon>
        <taxon>Thraustochytriidae</taxon>
        <taxon>Mucochytrium</taxon>
    </lineage>
</organism>
<feature type="compositionally biased region" description="Low complexity" evidence="1">
    <location>
        <begin position="264"/>
        <end position="314"/>
    </location>
</feature>
<dbReference type="EMBL" id="HBHK01012785">
    <property type="protein sequence ID" value="CAD9683378.1"/>
    <property type="molecule type" value="Transcribed_RNA"/>
</dbReference>
<dbReference type="InterPro" id="IPR010695">
    <property type="entry name" value="FAIM1"/>
</dbReference>
<evidence type="ECO:0000256" key="1">
    <source>
        <dbReference type="SAM" id="MobiDB-lite"/>
    </source>
</evidence>
<reference evidence="2" key="1">
    <citation type="submission" date="2021-01" db="EMBL/GenBank/DDBJ databases">
        <authorList>
            <person name="Corre E."/>
            <person name="Pelletier E."/>
            <person name="Niang G."/>
            <person name="Scheremetjew M."/>
            <person name="Finn R."/>
            <person name="Kale V."/>
            <person name="Holt S."/>
            <person name="Cochrane G."/>
            <person name="Meng A."/>
            <person name="Brown T."/>
            <person name="Cohen L."/>
        </authorList>
    </citation>
    <scope>NUCLEOTIDE SEQUENCE</scope>
    <source>
        <strain evidence="2">NY070348D</strain>
    </source>
</reference>
<feature type="compositionally biased region" description="Polar residues" evidence="1">
    <location>
        <begin position="364"/>
        <end position="373"/>
    </location>
</feature>
<dbReference type="InterPro" id="IPR038513">
    <property type="entry name" value="FAIM1_dom_sf"/>
</dbReference>
<accession>A0A7S2RXF5</accession>
<dbReference type="AlphaFoldDB" id="A0A7S2RXF5"/>